<evidence type="ECO:0000259" key="2">
    <source>
        <dbReference type="Pfam" id="PF25000"/>
    </source>
</evidence>
<feature type="domain" description="DUF7779" evidence="2">
    <location>
        <begin position="531"/>
        <end position="604"/>
    </location>
</feature>
<keyword evidence="4" id="KW-1185">Reference proteome</keyword>
<evidence type="ECO:0000259" key="1">
    <source>
        <dbReference type="Pfam" id="PF00931"/>
    </source>
</evidence>
<dbReference type="InterPro" id="IPR056681">
    <property type="entry name" value="DUF7779"/>
</dbReference>
<dbReference type="Gene3D" id="1.25.40.10">
    <property type="entry name" value="Tetratricopeptide repeat domain"/>
    <property type="match status" value="2"/>
</dbReference>
<gene>
    <name evidence="3" type="ORF">Back11_07310</name>
</gene>
<dbReference type="KEGG" id="pbk:Back11_07310"/>
<dbReference type="AlphaFoldDB" id="A0A3G9IM44"/>
<reference evidence="3 4" key="1">
    <citation type="submission" date="2018-11" db="EMBL/GenBank/DDBJ databases">
        <title>Complete genome sequence of Paenibacillus baekrokdamisoli strain KCTC 33723.</title>
        <authorList>
            <person name="Kang S.W."/>
            <person name="Lee K.C."/>
            <person name="Kim K.K."/>
            <person name="Kim J.S."/>
            <person name="Kim D.S."/>
            <person name="Ko S.H."/>
            <person name="Yang S.H."/>
            <person name="Lee J.S."/>
        </authorList>
    </citation>
    <scope>NUCLEOTIDE SEQUENCE [LARGE SCALE GENOMIC DNA]</scope>
    <source>
        <strain evidence="3 4">KCTC 33723</strain>
    </source>
</reference>
<evidence type="ECO:0000313" key="3">
    <source>
        <dbReference type="EMBL" id="BBH19386.1"/>
    </source>
</evidence>
<dbReference type="InterPro" id="IPR002182">
    <property type="entry name" value="NB-ARC"/>
</dbReference>
<evidence type="ECO:0008006" key="5">
    <source>
        <dbReference type="Google" id="ProtNLM"/>
    </source>
</evidence>
<dbReference type="PROSITE" id="PS50005">
    <property type="entry name" value="TPR"/>
    <property type="match status" value="1"/>
</dbReference>
<dbReference type="PANTHER" id="PTHR35205:SF1">
    <property type="entry name" value="ZU5 DOMAIN-CONTAINING PROTEIN"/>
    <property type="match status" value="1"/>
</dbReference>
<dbReference type="PANTHER" id="PTHR35205">
    <property type="entry name" value="NB-ARC AND TPR DOMAIN PROTEIN"/>
    <property type="match status" value="1"/>
</dbReference>
<dbReference type="Proteomes" id="UP000275368">
    <property type="component" value="Chromosome"/>
</dbReference>
<dbReference type="Gene3D" id="3.40.50.300">
    <property type="entry name" value="P-loop containing nucleotide triphosphate hydrolases"/>
    <property type="match status" value="1"/>
</dbReference>
<name>A0A3G9IM44_9BACL</name>
<protein>
    <recommendedName>
        <fullName evidence="5">NB-ARC domain-containing protein</fullName>
    </recommendedName>
</protein>
<dbReference type="SUPFAM" id="SSF48452">
    <property type="entry name" value="TPR-like"/>
    <property type="match status" value="2"/>
</dbReference>
<dbReference type="EMBL" id="AP019308">
    <property type="protein sequence ID" value="BBH19386.1"/>
    <property type="molecule type" value="Genomic_DNA"/>
</dbReference>
<dbReference type="Pfam" id="PF13424">
    <property type="entry name" value="TPR_12"/>
    <property type="match status" value="1"/>
</dbReference>
<dbReference type="InterPro" id="IPR027417">
    <property type="entry name" value="P-loop_NTPase"/>
</dbReference>
<dbReference type="Pfam" id="PF13374">
    <property type="entry name" value="TPR_10"/>
    <property type="match status" value="1"/>
</dbReference>
<dbReference type="GO" id="GO:0043531">
    <property type="term" value="F:ADP binding"/>
    <property type="evidence" value="ECO:0007669"/>
    <property type="project" value="InterPro"/>
</dbReference>
<proteinExistence type="predicted"/>
<accession>A0A3G9IM44</accession>
<evidence type="ECO:0000313" key="4">
    <source>
        <dbReference type="Proteomes" id="UP000275368"/>
    </source>
</evidence>
<dbReference type="SMART" id="SM00028">
    <property type="entry name" value="TPR"/>
    <property type="match status" value="6"/>
</dbReference>
<dbReference type="Pfam" id="PF25000">
    <property type="entry name" value="DUF7779"/>
    <property type="match status" value="1"/>
</dbReference>
<dbReference type="Pfam" id="PF00931">
    <property type="entry name" value="NB-ARC"/>
    <property type="match status" value="1"/>
</dbReference>
<dbReference type="SUPFAM" id="SSF52540">
    <property type="entry name" value="P-loop containing nucleoside triphosphate hydrolases"/>
    <property type="match status" value="1"/>
</dbReference>
<organism evidence="3 4">
    <name type="scientific">Paenibacillus baekrokdamisoli</name>
    <dbReference type="NCBI Taxonomy" id="1712516"/>
    <lineage>
        <taxon>Bacteria</taxon>
        <taxon>Bacillati</taxon>
        <taxon>Bacillota</taxon>
        <taxon>Bacilli</taxon>
        <taxon>Bacillales</taxon>
        <taxon>Paenibacillaceae</taxon>
        <taxon>Paenibacillus</taxon>
    </lineage>
</organism>
<sequence length="992" mass="114068">MKETNHDSVLSNPFSTGNGGVKFENLVGTTYLVALLNESIPRGLELGVTTEVSFQQRFSGATVDDIIVSSEDKGVIRKLFLQVKHNLIFSDAPSNTIFESVIKDAWHTFVNRFGNIFNIQFDKIGIVIGVYNANLDKDLQVILQWARSANNAGEYCTKVEKAKFSSNSKRKYLQIFRSQLTKAKGSIVTDEELWSFMKTLVVIHFDFDNTASSEKTNTLNSLLNLLVQRDIRVAHNLFDILRTAVEEKSSVAGTINRSQLVELLQNRGISIKNISSSKNYEQIFSMPKQNVYFTGRDKFFTKLVDSLQTMNAITLTQVIVGLGGVGKTQLAMEYAYRYKDQYDVIWWLNSEDDNTLFSDYIRFAKQINKFPDLEVTNEQLKDIAFEWLSSHKGWLLIFDNLNEWSEVETYLPKNILGHVLVTSRNQHLDRFSRTIPLDCFSPEESVTYLMTRTQLKRSKEVEELAAVLGNLPLALAHAAAYIKQKGKSFSSYLKMFKVHKLKLLDQSPELPDYDATVATTWNLSFSEVRDQSEVAVKLLYWISFTAPELIPRSLFEQNEIWSFDEFEVDNAISILLNYSLIDVDNEEQTLSIHRLVQEVIKYSMFSDLRGNYIIELATTIKDKFDYNTNDPKSWIYYEKWLPHILALITQAIEEKVLEQIVFFLVQKAGIFLLEHGRHLQGKELFENIIRWIEQMEEKREFVVTYRIAGLFTTFGTYLRDAGDYINSQKYIERGIQLNNEKESAGYEEIVAARVSLAETLMKRGCFSDALELLFYSLNLLNESDPLSSLKPSVLNLIAVSYRDKGILEMNSEDIDKAISYFDEALSILNEADNALNLEVAYILNNYGYLCIRLGCFEQAYEKCNRALQIEKQLIREDIPRLARIYNNLGMACRGLKQYEPSKKYFDLSIKYFSDSYGEGDYNVGLVLNSIGKLNWVTGDWAEAQTKLNEALLIFRRVLGDNHPNTQSTQRYLLAVQEKTTFQEYEDSRKNMN</sequence>
<dbReference type="OrthoDB" id="596297at2"/>
<feature type="domain" description="NB-ARC" evidence="1">
    <location>
        <begin position="300"/>
        <end position="449"/>
    </location>
</feature>
<dbReference type="InterPro" id="IPR011990">
    <property type="entry name" value="TPR-like_helical_dom_sf"/>
</dbReference>
<dbReference type="NCBIfam" id="NF040586">
    <property type="entry name" value="FxSxx_TPR"/>
    <property type="match status" value="1"/>
</dbReference>
<dbReference type="RefSeq" id="WP_125653734.1">
    <property type="nucleotide sequence ID" value="NZ_AP019308.1"/>
</dbReference>
<dbReference type="InterPro" id="IPR019734">
    <property type="entry name" value="TPR_rpt"/>
</dbReference>